<dbReference type="EMBL" id="LSBA01000020">
    <property type="protein sequence ID" value="KXZ17510.1"/>
    <property type="molecule type" value="Genomic_DNA"/>
</dbReference>
<keyword evidence="1 4" id="KW-0808">Transferase</keyword>
<comment type="similarity">
    <text evidence="4">Belongs to the bacillus TGase family.</text>
</comment>
<dbReference type="Pfam" id="PF20085">
    <property type="entry name" value="TGL"/>
    <property type="match status" value="1"/>
</dbReference>
<dbReference type="InterPro" id="IPR020916">
    <property type="entry name" value="Gln_gamma-glutamylTfrase_bac"/>
</dbReference>
<evidence type="ECO:0000313" key="5">
    <source>
        <dbReference type="EMBL" id="KXZ17510.1"/>
    </source>
</evidence>
<comment type="function">
    <text evidence="4">Probably plays a role in the assembly of the spore coat proteins by catalyzing epsilon-(gamma-glutamyl)lysine cross-links.</text>
</comment>
<dbReference type="OrthoDB" id="1845399at2"/>
<proteinExistence type="inferred from homology"/>
<dbReference type="GO" id="GO:0003810">
    <property type="term" value="F:protein-glutamine gamma-glutamyltransferase activity"/>
    <property type="evidence" value="ECO:0007669"/>
    <property type="project" value="UniProtKB-UniRule"/>
</dbReference>
<dbReference type="GO" id="GO:0030435">
    <property type="term" value="P:sporulation resulting in formation of a cellular spore"/>
    <property type="evidence" value="ECO:0007669"/>
    <property type="project" value="UniProtKB-UniRule"/>
</dbReference>
<reference evidence="6" key="1">
    <citation type="submission" date="2016-02" db="EMBL/GenBank/DDBJ databases">
        <authorList>
            <person name="Dunlap C."/>
        </authorList>
    </citation>
    <scope>NUCLEOTIDE SEQUENCE [LARGE SCALE GENOMIC DNA]</scope>
    <source>
        <strain evidence="6">NRRL B-41092</strain>
    </source>
</reference>
<dbReference type="AlphaFoldDB" id="A0A150F584"/>
<evidence type="ECO:0000313" key="6">
    <source>
        <dbReference type="Proteomes" id="UP000075430"/>
    </source>
</evidence>
<name>A0A150F584_9BACI</name>
<evidence type="ECO:0000256" key="3">
    <source>
        <dbReference type="ARBA" id="ARBA00023315"/>
    </source>
</evidence>
<accession>A0A150F584</accession>
<evidence type="ECO:0000256" key="4">
    <source>
        <dbReference type="HAMAP-Rule" id="MF_00727"/>
    </source>
</evidence>
<dbReference type="EC" id="2.3.2.13" evidence="4"/>
<dbReference type="HAMAP" id="MF_00727">
    <property type="entry name" value="Tgl"/>
    <property type="match status" value="1"/>
</dbReference>
<keyword evidence="2 4" id="KW-0749">Sporulation</keyword>
<keyword evidence="6" id="KW-1185">Reference proteome</keyword>
<sequence length="245" mass="27934">MIIISGQTLRPQDIANWQTEESLLPYLNELIASPVQFDYGSIAELMFEVQLRRNIVQAAKELSGSGAKFATFAKTYGNTAFWRVTPEGALELKYRIPASKAIRDIIENGAFYAFECATAIVVIYYLAVLKTVGNERFDSRFKNIILYDWHYEHLPIYTETGHHFLLGDCLYFKNPDFNPQKAQWRGENVIVLGKDQYFAHGLGILTAEQIIQKLNSLRKKDAVQSAYLLSQATRLDAPALYQIMH</sequence>
<organism evidence="5 6">
    <name type="scientific">Bacillus nakamurai</name>
    <dbReference type="NCBI Taxonomy" id="1793963"/>
    <lineage>
        <taxon>Bacteria</taxon>
        <taxon>Bacillati</taxon>
        <taxon>Bacillota</taxon>
        <taxon>Bacilli</taxon>
        <taxon>Bacillales</taxon>
        <taxon>Bacillaceae</taxon>
        <taxon>Bacillus</taxon>
    </lineage>
</organism>
<evidence type="ECO:0000256" key="1">
    <source>
        <dbReference type="ARBA" id="ARBA00022679"/>
    </source>
</evidence>
<dbReference type="RefSeq" id="WP_061522356.1">
    <property type="nucleotide sequence ID" value="NZ_JAJJBV010000037.1"/>
</dbReference>
<gene>
    <name evidence="4" type="primary">tgl</name>
    <name evidence="5" type="ORF">AXI58_19115</name>
</gene>
<evidence type="ECO:0000256" key="2">
    <source>
        <dbReference type="ARBA" id="ARBA00022969"/>
    </source>
</evidence>
<dbReference type="STRING" id="1793963.AXI58_19115"/>
<dbReference type="NCBIfam" id="NF002869">
    <property type="entry name" value="PRK03187.1"/>
    <property type="match status" value="1"/>
</dbReference>
<comment type="caution">
    <text evidence="5">The sequence shown here is derived from an EMBL/GenBank/DDBJ whole genome shotgun (WGS) entry which is preliminary data.</text>
</comment>
<dbReference type="Proteomes" id="UP000075430">
    <property type="component" value="Unassembled WGS sequence"/>
</dbReference>
<comment type="catalytic activity">
    <reaction evidence="4">
        <text>L-glutaminyl-[protein] + L-lysyl-[protein] = [protein]-L-lysyl-N(6)-5-L-glutamyl-[protein] + NH4(+)</text>
        <dbReference type="Rhea" id="RHEA:54816"/>
        <dbReference type="Rhea" id="RHEA-COMP:9752"/>
        <dbReference type="Rhea" id="RHEA-COMP:10207"/>
        <dbReference type="Rhea" id="RHEA-COMP:14005"/>
        <dbReference type="ChEBI" id="CHEBI:28938"/>
        <dbReference type="ChEBI" id="CHEBI:29969"/>
        <dbReference type="ChEBI" id="CHEBI:30011"/>
        <dbReference type="ChEBI" id="CHEBI:138370"/>
        <dbReference type="EC" id="2.3.2.13"/>
    </reaction>
</comment>
<keyword evidence="3 4" id="KW-0012">Acyltransferase</keyword>
<protein>
    <recommendedName>
        <fullName evidence="4">Protein-glutamine gamma-glutamyltransferase</fullName>
        <ecNumber evidence="4">2.3.2.13</ecNumber>
    </recommendedName>
    <alternativeName>
        <fullName evidence="4">Transglutaminase</fullName>
        <shortName evidence="4">TGase</shortName>
    </alternativeName>
</protein>